<dbReference type="PANTHER" id="PTHR43245:SF23">
    <property type="entry name" value="NAD(P)-BINDING DOMAIN-CONTAINING PROTEIN"/>
    <property type="match status" value="1"/>
</dbReference>
<evidence type="ECO:0000313" key="2">
    <source>
        <dbReference type="EMBL" id="SDZ34168.1"/>
    </source>
</evidence>
<keyword evidence="3" id="KW-1185">Reference proteome</keyword>
<dbReference type="Gene3D" id="3.40.50.720">
    <property type="entry name" value="NAD(P)-binding Rossmann-like Domain"/>
    <property type="match status" value="1"/>
</dbReference>
<dbReference type="Proteomes" id="UP000199515">
    <property type="component" value="Unassembled WGS sequence"/>
</dbReference>
<dbReference type="RefSeq" id="WP_091298761.1">
    <property type="nucleotide sequence ID" value="NZ_FNON01000013.1"/>
</dbReference>
<feature type="domain" description="NAD-dependent epimerase/dehydratase" evidence="1">
    <location>
        <begin position="4"/>
        <end position="234"/>
    </location>
</feature>
<dbReference type="STRING" id="589385.SAMN05421504_11326"/>
<accession>A0A1H3S978</accession>
<dbReference type="OrthoDB" id="9795501at2"/>
<reference evidence="2 3" key="1">
    <citation type="submission" date="2016-10" db="EMBL/GenBank/DDBJ databases">
        <authorList>
            <person name="de Groot N.N."/>
        </authorList>
    </citation>
    <scope>NUCLEOTIDE SEQUENCE [LARGE SCALE GENOMIC DNA]</scope>
    <source>
        <strain evidence="2 3">CPCC 202699</strain>
    </source>
</reference>
<dbReference type="CDD" id="cd08946">
    <property type="entry name" value="SDR_e"/>
    <property type="match status" value="1"/>
</dbReference>
<name>A0A1H3S978_9PSEU</name>
<protein>
    <submittedName>
        <fullName evidence="2">Nucleoside-diphosphate-sugar epimerase</fullName>
    </submittedName>
</protein>
<dbReference type="AlphaFoldDB" id="A0A1H3S978"/>
<sequence>MSKIVVTGGLGYLGSVLVKHLADRGNEVVVVDNGLVRRMPSDTERIRHVYGDVREPAEWEEALRGASGVVHLAAIVGDPACDLDHELAWDTNYLGTIRLAEACGRAGVRRLVFASTCGTYGVSRGETADVLSPLRPRSVYAETKVRAEHYLLSRRSDDFAPSILRFATVYGLSPRMRFDLAVNIMTAQAVLERKVTVHGGRQWRPFVHVRDAAAAATLALAAKPAREAEIHNCGSDAENYSLAEVGWTIQQEVGDVELDILEGIQDPRDYRVGFAKTERALGFRPNHRLIDGIREIKNAVRAGEYRDFTSTRYSDFLIVRQMLAAVTRLAS</sequence>
<evidence type="ECO:0000313" key="3">
    <source>
        <dbReference type="Proteomes" id="UP000199515"/>
    </source>
</evidence>
<dbReference type="InterPro" id="IPR036291">
    <property type="entry name" value="NAD(P)-bd_dom_sf"/>
</dbReference>
<dbReference type="Pfam" id="PF01370">
    <property type="entry name" value="Epimerase"/>
    <property type="match status" value="1"/>
</dbReference>
<dbReference type="PANTHER" id="PTHR43245">
    <property type="entry name" value="BIFUNCTIONAL POLYMYXIN RESISTANCE PROTEIN ARNA"/>
    <property type="match status" value="1"/>
</dbReference>
<dbReference type="EMBL" id="FNON01000013">
    <property type="protein sequence ID" value="SDZ34168.1"/>
    <property type="molecule type" value="Genomic_DNA"/>
</dbReference>
<dbReference type="SUPFAM" id="SSF51735">
    <property type="entry name" value="NAD(P)-binding Rossmann-fold domains"/>
    <property type="match status" value="1"/>
</dbReference>
<dbReference type="InterPro" id="IPR001509">
    <property type="entry name" value="Epimerase_deHydtase"/>
</dbReference>
<dbReference type="InterPro" id="IPR050177">
    <property type="entry name" value="Lipid_A_modif_metabolic_enz"/>
</dbReference>
<organism evidence="2 3">
    <name type="scientific">Amycolatopsis xylanica</name>
    <dbReference type="NCBI Taxonomy" id="589385"/>
    <lineage>
        <taxon>Bacteria</taxon>
        <taxon>Bacillati</taxon>
        <taxon>Actinomycetota</taxon>
        <taxon>Actinomycetes</taxon>
        <taxon>Pseudonocardiales</taxon>
        <taxon>Pseudonocardiaceae</taxon>
        <taxon>Amycolatopsis</taxon>
    </lineage>
</organism>
<evidence type="ECO:0000259" key="1">
    <source>
        <dbReference type="Pfam" id="PF01370"/>
    </source>
</evidence>
<proteinExistence type="predicted"/>
<gene>
    <name evidence="2" type="ORF">SAMN05421504_11326</name>
</gene>